<evidence type="ECO:0000313" key="3">
    <source>
        <dbReference type="Proteomes" id="UP000190774"/>
    </source>
</evidence>
<dbReference type="AlphaFoldDB" id="A0A1T4Z2D5"/>
<dbReference type="RefSeq" id="WP_078815988.1">
    <property type="nucleotide sequence ID" value="NZ_FUYE01000026.1"/>
</dbReference>
<organism evidence="2 3">
    <name type="scientific">Prosthecobacter debontii</name>
    <dbReference type="NCBI Taxonomy" id="48467"/>
    <lineage>
        <taxon>Bacteria</taxon>
        <taxon>Pseudomonadati</taxon>
        <taxon>Verrucomicrobiota</taxon>
        <taxon>Verrucomicrobiia</taxon>
        <taxon>Verrucomicrobiales</taxon>
        <taxon>Verrucomicrobiaceae</taxon>
        <taxon>Prosthecobacter</taxon>
    </lineage>
</organism>
<keyword evidence="3" id="KW-1185">Reference proteome</keyword>
<evidence type="ECO:0000256" key="1">
    <source>
        <dbReference type="SAM" id="MobiDB-lite"/>
    </source>
</evidence>
<dbReference type="OrthoDB" id="7727626at2"/>
<name>A0A1T4Z2D5_9BACT</name>
<gene>
    <name evidence="2" type="ORF">SAMN02745166_04875</name>
</gene>
<accession>A0A1T4Z2D5</accession>
<proteinExistence type="predicted"/>
<feature type="region of interest" description="Disordered" evidence="1">
    <location>
        <begin position="433"/>
        <end position="487"/>
    </location>
</feature>
<dbReference type="Proteomes" id="UP000190774">
    <property type="component" value="Unassembled WGS sequence"/>
</dbReference>
<feature type="compositionally biased region" description="Basic and acidic residues" evidence="1">
    <location>
        <begin position="477"/>
        <end position="487"/>
    </location>
</feature>
<reference evidence="3" key="1">
    <citation type="submission" date="2017-02" db="EMBL/GenBank/DDBJ databases">
        <authorList>
            <person name="Varghese N."/>
            <person name="Submissions S."/>
        </authorList>
    </citation>
    <scope>NUCLEOTIDE SEQUENCE [LARGE SCALE GENOMIC DNA]</scope>
    <source>
        <strain evidence="3">ATCC 700200</strain>
    </source>
</reference>
<protein>
    <submittedName>
        <fullName evidence="2">Uncharacterized protein</fullName>
    </submittedName>
</protein>
<sequence length="487" mass="55244">MLPYFSLDQTVVAETARQDRILFTMNLGKLEGSTHQIDRFRKALHPVPADGFPETLPSHGCIFNRPEQPGAYRAPQLIRSIRDAYGIHDEPPLFAGELKYGQYYRPSMDDPTRSKLRLSLNCNPTRYARFCPPSLNVSLFAREPFGNKAEPAWDGESSLDFNDNWLPKGTHTDYYNPERWKRNVFTYLSQVKSAIQQDISTANLLAGTSLSQGEDPLFVFHLIETYWEFESANPIGLVHTFKLMLKEFGFSGRETAYEKNCLVLKFNVGSGVILCIYAKTDRRVRFEVRHQLSSRARPSGIMKRTCKTLAGAMKIIMGCRADAVTLVNNALQTIRSKQSVSSSHINETLLIVKIGRIVKNDNLAVMFVELLRSRGAICPNNSVPTLHKALRGLQRHGIMKWCQINKHYILTDEYAYAGQQLASRAVPMFVPPEMQMPPVRPASSYPRRNRQPTEPQPEAPATDTNREPSSPAKVRRSRDAISRLLWD</sequence>
<dbReference type="STRING" id="48467.SAMN02745166_04875"/>
<dbReference type="EMBL" id="FUYE01000026">
    <property type="protein sequence ID" value="SKB08207.1"/>
    <property type="molecule type" value="Genomic_DNA"/>
</dbReference>
<evidence type="ECO:0000313" key="2">
    <source>
        <dbReference type="EMBL" id="SKB08207.1"/>
    </source>
</evidence>